<protein>
    <submittedName>
        <fullName evidence="2">Putative tail-fiber/lysozyme protein</fullName>
    </submittedName>
</protein>
<proteinExistence type="predicted"/>
<organism evidence="2">
    <name type="scientific">Vibrio phage Rostov M3</name>
    <dbReference type="NCBI Taxonomy" id="2660724"/>
    <lineage>
        <taxon>Viruses</taxon>
        <taxon>Duplodnaviria</taxon>
        <taxon>Heunggongvirae</taxon>
        <taxon>Uroviricota</taxon>
        <taxon>Caudoviricetes</taxon>
    </lineage>
</organism>
<feature type="region of interest" description="Disordered" evidence="1">
    <location>
        <begin position="355"/>
        <end position="374"/>
    </location>
</feature>
<accession>A0A5Q2W928</accession>
<dbReference type="EMBL" id="MN379461">
    <property type="protein sequence ID" value="QGH75036.1"/>
    <property type="molecule type" value="Genomic_DNA"/>
</dbReference>
<reference evidence="2" key="1">
    <citation type="submission" date="2019-08" db="EMBL/GenBank/DDBJ databases">
        <authorList>
            <person name="Pogozhova M.P."/>
            <person name="Pisanov R.V."/>
            <person name="Gaevskaya N.E."/>
            <person name="Vodopyanov A.S."/>
        </authorList>
    </citation>
    <scope>NUCLEOTIDE SEQUENCE</scope>
</reference>
<evidence type="ECO:0000256" key="1">
    <source>
        <dbReference type="SAM" id="MobiDB-lite"/>
    </source>
</evidence>
<gene>
    <name evidence="2" type="ORF">RostovM3_00018</name>
</gene>
<sequence>MATTITNFLVGLGMDTTEFDKGQRNVTSGLDSMRSKALQLGALAGGAFGAKALTFGFAEAADNIGKFSEVFSVIPDDIRAMGAALAQEGGSLESFMAQIETLERLRASTPQQIGALFAEAGIRGVDPSVILSAKSATDAYLALADVFDDLTAKQRLAVAPVFGLDEASIRLLSKGRQEVESMVERQRDIRPLTTQMTEEAGRFNRQWKDIQNNIGSIADQISVGILPPLTDLVGELDDWVDANKELINSGINDFTAVFADNIHEIAIAGGLLATGGLLTGLAGMAKYVPLIGGGLATAAMAARTITGIGAAGMAAYVGADIVDEKLRENISGYDEWDAKVTRYIYDITGIDLSRGNVNEGTERSTGSTKRYSSDEMDTMARDMMTRLPTIEPTLFSSGMVAPQTQRNSQPAPQNDRPIQINMILDGQVLDSRIIDVTSRMDETTIDELSSSTAR</sequence>
<feature type="compositionally biased region" description="Polar residues" evidence="1">
    <location>
        <begin position="355"/>
        <end position="370"/>
    </location>
</feature>
<evidence type="ECO:0000313" key="2">
    <source>
        <dbReference type="EMBL" id="QGH75036.1"/>
    </source>
</evidence>
<name>A0A5Q2W928_9CAUD</name>